<proteinExistence type="inferred from homology"/>
<evidence type="ECO:0000256" key="8">
    <source>
        <dbReference type="SAM" id="MobiDB-lite"/>
    </source>
</evidence>
<dbReference type="PROSITE" id="PS00138">
    <property type="entry name" value="SUBTILASE_SER"/>
    <property type="match status" value="1"/>
</dbReference>
<sequence length="936" mass="94488">MSPNRLTAPPSPDSPTEGRRRSGPGWIALGVALGLTLALGACGGSGKSTHDLSGRISVAANAAVDSDLNDVGQLTQRAYTVNDLPDQAQPVTAPLLLVGTVNVVGTGPAGNNFEPGDADDWFQVDLVAGQVVELESAADPLDADLDLYVLSATGPEQGSSIGVDTRHECVRVTTGGTYRVNVYAFSGAAIYNLRIGAPDTASACPASTAAVATVPGQLVAQPRSTGPVGTLATSARANLDARLATSGILGLPASGDAGRPHLLRLPASPAGRAQAQQVLRGTNAAVSSSKSATSTTAQVTAAVQADSPARALTDTLKLAKALQATGAYDYVQPNHIHQRLQVRQLVGTYPPNDRSYVYQRWHYEQIQLPAAMERIAGLPTQPTLRPIVAVIDDGVMLNHPDLAPQLASSGRAFLSNVRSGDGNLASGDNTAGPADQPVFHGTHVAGTVAASTFDGIGGAGVAPMALILPLRVFPASGGATTNDIVNAMRYAAGLSNNTGLLPARKADVINMSLGSDGACEPAFRDAIAAVRAAGVAVVVAAGNSAAPVGSPANCAGAIAVSALDAQAQKAPYSNVGEQIALAAPGGDTRRSTTGTGVADAVYSDIATFDANGVRQPAFGGMQGTSMAAPHVAGVLALMRYVHPGLTVDQIDALLVNGSLGDDLGATGHDTTYGHGRVNARKAVDAALALAGGAPAPEGRVIATPSRLDLGSIATLATLDLGVTATTSERVVSVTSDNPAITAVAPTSSTAGLGRYTVQVNRAALAVGTFYANLSFTVSTAGPPSSSRTLVVPVSVRKLAAGASVNGDLGPIYVLLIDPDSGNTVAFTLANRASDGTLSWRHAGYAGKTVSVVAGSDLDNDDFICQRGEACGAYPLLSANADLAVITLNGDRSDLDLQVAPLSGIAIQAASAGGKAGPRGGWSLQPAVPLKQAFGTR</sequence>
<dbReference type="InterPro" id="IPR022398">
    <property type="entry name" value="Peptidase_S8_His-AS"/>
</dbReference>
<dbReference type="PROSITE" id="PS00136">
    <property type="entry name" value="SUBTILASE_ASP"/>
    <property type="match status" value="1"/>
</dbReference>
<dbReference type="PANTHER" id="PTHR43806">
    <property type="entry name" value="PEPTIDASE S8"/>
    <property type="match status" value="1"/>
</dbReference>
<dbReference type="InterPro" id="IPR050131">
    <property type="entry name" value="Peptidase_S8_subtilisin-like"/>
</dbReference>
<organism evidence="10 11">
    <name type="scientific">Sphaerotilus mobilis</name>
    <dbReference type="NCBI Taxonomy" id="47994"/>
    <lineage>
        <taxon>Bacteria</taxon>
        <taxon>Pseudomonadati</taxon>
        <taxon>Pseudomonadota</taxon>
        <taxon>Betaproteobacteria</taxon>
        <taxon>Burkholderiales</taxon>
        <taxon>Sphaerotilaceae</taxon>
        <taxon>Sphaerotilus</taxon>
    </lineage>
</organism>
<dbReference type="Gene3D" id="2.60.120.380">
    <property type="match status" value="1"/>
</dbReference>
<accession>A0A4V2EVD1</accession>
<dbReference type="InterPro" id="IPR023827">
    <property type="entry name" value="Peptidase_S8_Asp-AS"/>
</dbReference>
<feature type="region of interest" description="Disordered" evidence="8">
    <location>
        <begin position="1"/>
        <end position="23"/>
    </location>
</feature>
<reference evidence="10 11" key="1">
    <citation type="submission" date="2019-02" db="EMBL/GenBank/DDBJ databases">
        <title>Genomic Encyclopedia of Type Strains, Phase IV (KMG-IV): sequencing the most valuable type-strain genomes for metagenomic binning, comparative biology and taxonomic classification.</title>
        <authorList>
            <person name="Goeker M."/>
        </authorList>
    </citation>
    <scope>NUCLEOTIDE SEQUENCE [LARGE SCALE GENOMIC DNA]</scope>
    <source>
        <strain evidence="10 11">DSM 10617</strain>
    </source>
</reference>
<dbReference type="SUPFAM" id="SSF52743">
    <property type="entry name" value="Subtilisin-like"/>
    <property type="match status" value="1"/>
</dbReference>
<protein>
    <submittedName>
        <fullName evidence="10">Serine protease</fullName>
    </submittedName>
</protein>
<dbReference type="Pfam" id="PF00082">
    <property type="entry name" value="Peptidase_S8"/>
    <property type="match status" value="1"/>
</dbReference>
<dbReference type="Proteomes" id="UP000293433">
    <property type="component" value="Unassembled WGS sequence"/>
</dbReference>
<comment type="similarity">
    <text evidence="1 6 7">Belongs to the peptidase S8 family.</text>
</comment>
<dbReference type="InterPro" id="IPR015500">
    <property type="entry name" value="Peptidase_S8_subtilisin-rel"/>
</dbReference>
<dbReference type="InterPro" id="IPR036852">
    <property type="entry name" value="Peptidase_S8/S53_dom_sf"/>
</dbReference>
<keyword evidence="3 6" id="KW-0378">Hydrolase</keyword>
<feature type="active site" description="Charge relay system" evidence="5 6">
    <location>
        <position position="392"/>
    </location>
</feature>
<dbReference type="PANTHER" id="PTHR43806:SF11">
    <property type="entry name" value="CEREVISIN-RELATED"/>
    <property type="match status" value="1"/>
</dbReference>
<evidence type="ECO:0000256" key="3">
    <source>
        <dbReference type="ARBA" id="ARBA00022801"/>
    </source>
</evidence>
<dbReference type="RefSeq" id="WP_165396827.1">
    <property type="nucleotide sequence ID" value="NZ_SGWV01000011.1"/>
</dbReference>
<dbReference type="GO" id="GO:0006508">
    <property type="term" value="P:proteolysis"/>
    <property type="evidence" value="ECO:0007669"/>
    <property type="project" value="UniProtKB-KW"/>
</dbReference>
<feature type="active site" description="Charge relay system" evidence="5 6">
    <location>
        <position position="625"/>
    </location>
</feature>
<keyword evidence="2 6" id="KW-0645">Protease</keyword>
<keyword evidence="4 6" id="KW-0720">Serine protease</keyword>
<dbReference type="Gene3D" id="3.40.50.200">
    <property type="entry name" value="Peptidase S8/S53 domain"/>
    <property type="match status" value="1"/>
</dbReference>
<evidence type="ECO:0000256" key="5">
    <source>
        <dbReference type="PIRSR" id="PIRSR615500-1"/>
    </source>
</evidence>
<name>A0A4V2EVD1_9BURK</name>
<evidence type="ECO:0000256" key="7">
    <source>
        <dbReference type="RuleBase" id="RU003355"/>
    </source>
</evidence>
<feature type="domain" description="Peptidase S8/S53" evidence="9">
    <location>
        <begin position="387"/>
        <end position="675"/>
    </location>
</feature>
<dbReference type="PROSITE" id="PS51892">
    <property type="entry name" value="SUBTILASE"/>
    <property type="match status" value="1"/>
</dbReference>
<evidence type="ECO:0000256" key="4">
    <source>
        <dbReference type="ARBA" id="ARBA00022825"/>
    </source>
</evidence>
<evidence type="ECO:0000256" key="6">
    <source>
        <dbReference type="PROSITE-ProRule" id="PRU01240"/>
    </source>
</evidence>
<dbReference type="InterPro" id="IPR023828">
    <property type="entry name" value="Peptidase_S8_Ser-AS"/>
</dbReference>
<feature type="active site" description="Charge relay system" evidence="5 6">
    <location>
        <position position="440"/>
    </location>
</feature>
<evidence type="ECO:0000256" key="2">
    <source>
        <dbReference type="ARBA" id="ARBA00022670"/>
    </source>
</evidence>
<dbReference type="PRINTS" id="PR00723">
    <property type="entry name" value="SUBTILISIN"/>
</dbReference>
<dbReference type="InterPro" id="IPR000209">
    <property type="entry name" value="Peptidase_S8/S53_dom"/>
</dbReference>
<comment type="caution">
    <text evidence="10">The sequence shown here is derived from an EMBL/GenBank/DDBJ whole genome shotgun (WGS) entry which is preliminary data.</text>
</comment>
<gene>
    <name evidence="10" type="ORF">EV685_3259</name>
</gene>
<evidence type="ECO:0000313" key="11">
    <source>
        <dbReference type="Proteomes" id="UP000293433"/>
    </source>
</evidence>
<evidence type="ECO:0000259" key="9">
    <source>
        <dbReference type="Pfam" id="PF00082"/>
    </source>
</evidence>
<evidence type="ECO:0000313" key="10">
    <source>
        <dbReference type="EMBL" id="RZS52070.1"/>
    </source>
</evidence>
<dbReference type="AlphaFoldDB" id="A0A4V2EVD1"/>
<dbReference type="GO" id="GO:0004252">
    <property type="term" value="F:serine-type endopeptidase activity"/>
    <property type="evidence" value="ECO:0007669"/>
    <property type="project" value="UniProtKB-UniRule"/>
</dbReference>
<dbReference type="PROSITE" id="PS00137">
    <property type="entry name" value="SUBTILASE_HIS"/>
    <property type="match status" value="1"/>
</dbReference>
<dbReference type="EMBL" id="SGWV01000011">
    <property type="protein sequence ID" value="RZS52070.1"/>
    <property type="molecule type" value="Genomic_DNA"/>
</dbReference>
<evidence type="ECO:0000256" key="1">
    <source>
        <dbReference type="ARBA" id="ARBA00011073"/>
    </source>
</evidence>
<keyword evidence="11" id="KW-1185">Reference proteome</keyword>